<evidence type="ECO:0000256" key="1">
    <source>
        <dbReference type="SAM" id="Phobius"/>
    </source>
</evidence>
<dbReference type="OrthoDB" id="4206807at2759"/>
<dbReference type="EMBL" id="KN832886">
    <property type="protein sequence ID" value="KIM95713.1"/>
    <property type="molecule type" value="Genomic_DNA"/>
</dbReference>
<dbReference type="AlphaFoldDB" id="A0A0C3C9Y4"/>
<dbReference type="Proteomes" id="UP000054321">
    <property type="component" value="Unassembled WGS sequence"/>
</dbReference>
<reference evidence="2 3" key="1">
    <citation type="submission" date="2014-04" db="EMBL/GenBank/DDBJ databases">
        <authorList>
            <consortium name="DOE Joint Genome Institute"/>
            <person name="Kuo A."/>
            <person name="Martino E."/>
            <person name="Perotto S."/>
            <person name="Kohler A."/>
            <person name="Nagy L.G."/>
            <person name="Floudas D."/>
            <person name="Copeland A."/>
            <person name="Barry K.W."/>
            <person name="Cichocki N."/>
            <person name="Veneault-Fourrey C."/>
            <person name="LaButti K."/>
            <person name="Lindquist E.A."/>
            <person name="Lipzen A."/>
            <person name="Lundell T."/>
            <person name="Morin E."/>
            <person name="Murat C."/>
            <person name="Sun H."/>
            <person name="Tunlid A."/>
            <person name="Henrissat B."/>
            <person name="Grigoriev I.V."/>
            <person name="Hibbett D.S."/>
            <person name="Martin F."/>
            <person name="Nordberg H.P."/>
            <person name="Cantor M.N."/>
            <person name="Hua S.X."/>
        </authorList>
    </citation>
    <scope>NUCLEOTIDE SEQUENCE [LARGE SCALE GENOMIC DNA]</scope>
    <source>
        <strain evidence="2 3">Zn</strain>
    </source>
</reference>
<keyword evidence="1" id="KW-0812">Transmembrane</keyword>
<dbReference type="STRING" id="913774.A0A0C3C9Y4"/>
<accession>A0A0C3C9Y4</accession>
<dbReference type="InParanoid" id="A0A0C3C9Y4"/>
<reference evidence="3" key="2">
    <citation type="submission" date="2015-01" db="EMBL/GenBank/DDBJ databases">
        <title>Evolutionary Origins and Diversification of the Mycorrhizal Mutualists.</title>
        <authorList>
            <consortium name="DOE Joint Genome Institute"/>
            <consortium name="Mycorrhizal Genomics Consortium"/>
            <person name="Kohler A."/>
            <person name="Kuo A."/>
            <person name="Nagy L.G."/>
            <person name="Floudas D."/>
            <person name="Copeland A."/>
            <person name="Barry K.W."/>
            <person name="Cichocki N."/>
            <person name="Veneault-Fourrey C."/>
            <person name="LaButti K."/>
            <person name="Lindquist E.A."/>
            <person name="Lipzen A."/>
            <person name="Lundell T."/>
            <person name="Morin E."/>
            <person name="Murat C."/>
            <person name="Riley R."/>
            <person name="Ohm R."/>
            <person name="Sun H."/>
            <person name="Tunlid A."/>
            <person name="Henrissat B."/>
            <person name="Grigoriev I.V."/>
            <person name="Hibbett D.S."/>
            <person name="Martin F."/>
        </authorList>
    </citation>
    <scope>NUCLEOTIDE SEQUENCE [LARGE SCALE GENOMIC DNA]</scope>
    <source>
        <strain evidence="3">Zn</strain>
    </source>
</reference>
<proteinExistence type="predicted"/>
<name>A0A0C3C9Y4_OIDMZ</name>
<evidence type="ECO:0000313" key="2">
    <source>
        <dbReference type="EMBL" id="KIM95713.1"/>
    </source>
</evidence>
<keyword evidence="1" id="KW-0472">Membrane</keyword>
<keyword evidence="1" id="KW-1133">Transmembrane helix</keyword>
<sequence>MHPIQIYAVAAGGTFSLLALVHLPPYVIPFFTRVSLFISNHLTYPYVLHRYHILGPWTRAGVAMYYSTSQSTYSVSPSSTCRGTASASAFAEAGRRASTLAMVNMTDRDMQAHFDYPLI</sequence>
<gene>
    <name evidence="2" type="ORF">OIDMADRAFT_183721</name>
</gene>
<feature type="transmembrane region" description="Helical" evidence="1">
    <location>
        <begin position="6"/>
        <end position="28"/>
    </location>
</feature>
<protein>
    <submittedName>
        <fullName evidence="2">Uncharacterized protein</fullName>
    </submittedName>
</protein>
<evidence type="ECO:0000313" key="3">
    <source>
        <dbReference type="Proteomes" id="UP000054321"/>
    </source>
</evidence>
<keyword evidence="3" id="KW-1185">Reference proteome</keyword>
<dbReference type="HOGENOM" id="CLU_2062156_0_0_1"/>
<organism evidence="2 3">
    <name type="scientific">Oidiodendron maius (strain Zn)</name>
    <dbReference type="NCBI Taxonomy" id="913774"/>
    <lineage>
        <taxon>Eukaryota</taxon>
        <taxon>Fungi</taxon>
        <taxon>Dikarya</taxon>
        <taxon>Ascomycota</taxon>
        <taxon>Pezizomycotina</taxon>
        <taxon>Leotiomycetes</taxon>
        <taxon>Leotiomycetes incertae sedis</taxon>
        <taxon>Myxotrichaceae</taxon>
        <taxon>Oidiodendron</taxon>
    </lineage>
</organism>